<dbReference type="Proteomes" id="UP000288805">
    <property type="component" value="Unassembled WGS sequence"/>
</dbReference>
<accession>A0A438F6G8</accession>
<sequence length="332" mass="37194">MTDGVVKSLGVGRFLDWRTLEAAGAAGELWENGAVWVFTGVYGPFTKKDRECLWDELGAVRGLWGDPWCVGGDFNVILAQGERSRQGKVTPAMRRFAQVMDDLELIDLPLQGGSFTWSGGLHNQAWARLDRFLVSPRWLDQFSNGMSVSGRASYKLATKLKGIKQNLKIWNREVFGNLESNKLAALQQVDYWDQVESERRLSEEEFPERKKRKKAMLSGHLGAAIHGRGGPFGPNGLNGDKAPGPDGFTGAFWQFCWEFVKEEVLEMFKEFHEHKTFLKSLNATFLVLIPKKGAEELGDFRPISLLGGLYKLLAKVLANRIKDVIGRVISSD</sequence>
<dbReference type="InterPro" id="IPR036691">
    <property type="entry name" value="Endo/exonu/phosph_ase_sf"/>
</dbReference>
<proteinExistence type="predicted"/>
<gene>
    <name evidence="1" type="primary">LORF2_145</name>
    <name evidence="1" type="ORF">CK203_075181</name>
</gene>
<evidence type="ECO:0000313" key="1">
    <source>
        <dbReference type="EMBL" id="RVW55551.1"/>
    </source>
</evidence>
<name>A0A438F6G8_VITVI</name>
<organism evidence="1 2">
    <name type="scientific">Vitis vinifera</name>
    <name type="common">Grape</name>
    <dbReference type="NCBI Taxonomy" id="29760"/>
    <lineage>
        <taxon>Eukaryota</taxon>
        <taxon>Viridiplantae</taxon>
        <taxon>Streptophyta</taxon>
        <taxon>Embryophyta</taxon>
        <taxon>Tracheophyta</taxon>
        <taxon>Spermatophyta</taxon>
        <taxon>Magnoliopsida</taxon>
        <taxon>eudicotyledons</taxon>
        <taxon>Gunneridae</taxon>
        <taxon>Pentapetalae</taxon>
        <taxon>rosids</taxon>
        <taxon>Vitales</taxon>
        <taxon>Vitaceae</taxon>
        <taxon>Viteae</taxon>
        <taxon>Vitis</taxon>
    </lineage>
</organism>
<comment type="caution">
    <text evidence="1">The sequence shown here is derived from an EMBL/GenBank/DDBJ whole genome shotgun (WGS) entry which is preliminary data.</text>
</comment>
<dbReference type="Gene3D" id="3.60.10.10">
    <property type="entry name" value="Endonuclease/exonuclease/phosphatase"/>
    <property type="match status" value="1"/>
</dbReference>
<protein>
    <submittedName>
        <fullName evidence="1">LINE-1 retrotransposable element ORF2 protein</fullName>
    </submittedName>
</protein>
<evidence type="ECO:0000313" key="2">
    <source>
        <dbReference type="Proteomes" id="UP000288805"/>
    </source>
</evidence>
<dbReference type="PANTHER" id="PTHR19446">
    <property type="entry name" value="REVERSE TRANSCRIPTASES"/>
    <property type="match status" value="1"/>
</dbReference>
<reference evidence="1 2" key="1">
    <citation type="journal article" date="2018" name="PLoS Genet.">
        <title>Population sequencing reveals clonal diversity and ancestral inbreeding in the grapevine cultivar Chardonnay.</title>
        <authorList>
            <person name="Roach M.J."/>
            <person name="Johnson D.L."/>
            <person name="Bohlmann J."/>
            <person name="van Vuuren H.J."/>
            <person name="Jones S.J."/>
            <person name="Pretorius I.S."/>
            <person name="Schmidt S.A."/>
            <person name="Borneman A.R."/>
        </authorList>
    </citation>
    <scope>NUCLEOTIDE SEQUENCE [LARGE SCALE GENOMIC DNA]</scope>
    <source>
        <strain evidence="2">cv. Chardonnay</strain>
        <tissue evidence="1">Leaf</tissue>
    </source>
</reference>
<dbReference type="EMBL" id="QGNW01001114">
    <property type="protein sequence ID" value="RVW55551.1"/>
    <property type="molecule type" value="Genomic_DNA"/>
</dbReference>
<dbReference type="SUPFAM" id="SSF56219">
    <property type="entry name" value="DNase I-like"/>
    <property type="match status" value="1"/>
</dbReference>
<dbReference type="AlphaFoldDB" id="A0A438F6G8"/>